<comment type="caution">
    <text evidence="10">The sequence shown here is derived from an EMBL/GenBank/DDBJ whole genome shotgun (WGS) entry which is preliminary data.</text>
</comment>
<dbReference type="PIRSF" id="PIRSF000137">
    <property type="entry name" value="Alcohol_oxidase"/>
    <property type="match status" value="1"/>
</dbReference>
<accession>A0ABR1PS52</accession>
<dbReference type="PROSITE" id="PS00623">
    <property type="entry name" value="GMC_OXRED_1"/>
    <property type="match status" value="1"/>
</dbReference>
<evidence type="ECO:0000256" key="2">
    <source>
        <dbReference type="ARBA" id="ARBA00010790"/>
    </source>
</evidence>
<evidence type="ECO:0000256" key="6">
    <source>
        <dbReference type="RuleBase" id="RU003968"/>
    </source>
</evidence>
<dbReference type="InterPro" id="IPR027424">
    <property type="entry name" value="Glucose_Oxidase_domain_2"/>
</dbReference>
<dbReference type="RefSeq" id="XP_066692602.1">
    <property type="nucleotide sequence ID" value="XM_066850364.1"/>
</dbReference>
<evidence type="ECO:0000256" key="4">
    <source>
        <dbReference type="ARBA" id="ARBA00022827"/>
    </source>
</evidence>
<keyword evidence="7" id="KW-0732">Signal</keyword>
<keyword evidence="11" id="KW-1185">Reference proteome</keyword>
<sequence length="622" mass="66935">MALRLILAAAHGRVAVAGGGPYDYIVAGAGTAGLVVANRLSADPYTSVLVIEPGGDEHANPNVTSPLAFTRPLFAVWTRPMNGRAPSLTRIHKTTPQPHLANRSLEYHQGKAIGGTSTINGMTYLRGDAAEPDAWAALGNPGWDWKSMYPYYLRSEAFSPPTEAQTAAGASWIPRYHGNSGPLRTSYPYEMLNGTLFDRMRTTWEALGQGWNRDPNGGDVRGFAAWPMTVDRDADVREDAARAYFWDVAGRPNLDIVQGVVKRVVWEDDGCGTSQGQMDENGDATVVARGVEYETPDGNMVTVVAKKEVILSAGAIRTPLILEQSGVGNPERNVNVNQYSILSSFGIPTIINLTGVGENFQEQPNIVLVYNGTTPDDLDTGSIAPYATFLTAGDLFGEANLPALASRNLDSIPAWSTQIAAANGDRISAKALEHVLRVQHDLIFAKNATVTEIISFARPGQFGSAWWPLLPFSRGSVHLGRRSRDPVINPQYLLADFDKTIAVAAGRAAQKFWRTAPMSELVGANTVPGPEALPNYNATDAQWEAHLANTATPNHHGLGTAAMMSRDLGGVVDPELRVYGNKNVRVVDASVIPLQISGHLTVTLYALAERASEIIMSQGTTN</sequence>
<feature type="domain" description="Glucose-methanol-choline oxidoreductase N-terminal" evidence="8">
    <location>
        <begin position="110"/>
        <end position="133"/>
    </location>
</feature>
<dbReference type="PANTHER" id="PTHR11552:SF201">
    <property type="entry name" value="GLUCOSE-METHANOL-CHOLINE OXIDOREDUCTASE N-TERMINAL DOMAIN-CONTAINING PROTEIN"/>
    <property type="match status" value="1"/>
</dbReference>
<evidence type="ECO:0000313" key="11">
    <source>
        <dbReference type="Proteomes" id="UP001391051"/>
    </source>
</evidence>
<feature type="chain" id="PRO_5045359510" description="Glucose-methanol-choline oxidoreductase N-terminal domain-containing protein" evidence="7">
    <location>
        <begin position="18"/>
        <end position="622"/>
    </location>
</feature>
<comment type="cofactor">
    <cofactor evidence="1">
        <name>FAD</name>
        <dbReference type="ChEBI" id="CHEBI:57692"/>
    </cofactor>
</comment>
<dbReference type="Proteomes" id="UP001391051">
    <property type="component" value="Unassembled WGS sequence"/>
</dbReference>
<reference evidence="10 11" key="1">
    <citation type="submission" date="2023-01" db="EMBL/GenBank/DDBJ databases">
        <title>Analysis of 21 Apiospora genomes using comparative genomics revels a genus with tremendous synthesis potential of carbohydrate active enzymes and secondary metabolites.</title>
        <authorList>
            <person name="Sorensen T."/>
        </authorList>
    </citation>
    <scope>NUCLEOTIDE SEQUENCE [LARGE SCALE GENOMIC DNA]</scope>
    <source>
        <strain evidence="10 11">CBS 24483</strain>
    </source>
</reference>
<dbReference type="GeneID" id="92083426"/>
<feature type="domain" description="Glucose-methanol-choline oxidoreductase N-terminal" evidence="9">
    <location>
        <begin position="314"/>
        <end position="328"/>
    </location>
</feature>
<dbReference type="EMBL" id="JAQQWE010000010">
    <property type="protein sequence ID" value="KAK7937274.1"/>
    <property type="molecule type" value="Genomic_DNA"/>
</dbReference>
<proteinExistence type="inferred from homology"/>
<keyword evidence="4 6" id="KW-0274">FAD</keyword>
<dbReference type="Pfam" id="PF05199">
    <property type="entry name" value="GMC_oxred_C"/>
    <property type="match status" value="1"/>
</dbReference>
<evidence type="ECO:0000256" key="5">
    <source>
        <dbReference type="ARBA" id="ARBA00023002"/>
    </source>
</evidence>
<evidence type="ECO:0000313" key="10">
    <source>
        <dbReference type="EMBL" id="KAK7937274.1"/>
    </source>
</evidence>
<evidence type="ECO:0000259" key="8">
    <source>
        <dbReference type="PROSITE" id="PS00623"/>
    </source>
</evidence>
<dbReference type="PANTHER" id="PTHR11552">
    <property type="entry name" value="GLUCOSE-METHANOL-CHOLINE GMC OXIDOREDUCTASE"/>
    <property type="match status" value="1"/>
</dbReference>
<comment type="similarity">
    <text evidence="2 6">Belongs to the GMC oxidoreductase family.</text>
</comment>
<dbReference type="InterPro" id="IPR000172">
    <property type="entry name" value="GMC_OxRdtase_N"/>
</dbReference>
<gene>
    <name evidence="10" type="ORF">PG986_014142</name>
</gene>
<dbReference type="Gene3D" id="3.30.560.10">
    <property type="entry name" value="Glucose Oxidase, domain 3"/>
    <property type="match status" value="1"/>
</dbReference>
<protein>
    <recommendedName>
        <fullName evidence="8 9">Glucose-methanol-choline oxidoreductase N-terminal domain-containing protein</fullName>
    </recommendedName>
</protein>
<dbReference type="Gene3D" id="3.50.50.60">
    <property type="entry name" value="FAD/NAD(P)-binding domain"/>
    <property type="match status" value="1"/>
</dbReference>
<name>A0ABR1PS52_9PEZI</name>
<dbReference type="InterPro" id="IPR007867">
    <property type="entry name" value="GMC_OxRtase_C"/>
</dbReference>
<keyword evidence="5" id="KW-0560">Oxidoreductase</keyword>
<keyword evidence="3 6" id="KW-0285">Flavoprotein</keyword>
<evidence type="ECO:0000259" key="9">
    <source>
        <dbReference type="PROSITE" id="PS00624"/>
    </source>
</evidence>
<evidence type="ECO:0000256" key="3">
    <source>
        <dbReference type="ARBA" id="ARBA00022630"/>
    </source>
</evidence>
<dbReference type="SUPFAM" id="SSF51905">
    <property type="entry name" value="FAD/NAD(P)-binding domain"/>
    <property type="match status" value="1"/>
</dbReference>
<dbReference type="Gene3D" id="4.10.450.10">
    <property type="entry name" value="Glucose Oxidase, domain 2"/>
    <property type="match status" value="1"/>
</dbReference>
<dbReference type="PROSITE" id="PS00624">
    <property type="entry name" value="GMC_OXRED_2"/>
    <property type="match status" value="1"/>
</dbReference>
<evidence type="ECO:0000256" key="1">
    <source>
        <dbReference type="ARBA" id="ARBA00001974"/>
    </source>
</evidence>
<dbReference type="Pfam" id="PF00732">
    <property type="entry name" value="GMC_oxred_N"/>
    <property type="match status" value="1"/>
</dbReference>
<evidence type="ECO:0000256" key="7">
    <source>
        <dbReference type="SAM" id="SignalP"/>
    </source>
</evidence>
<dbReference type="InterPro" id="IPR012132">
    <property type="entry name" value="GMC_OxRdtase"/>
</dbReference>
<dbReference type="InterPro" id="IPR036188">
    <property type="entry name" value="FAD/NAD-bd_sf"/>
</dbReference>
<organism evidence="10 11">
    <name type="scientific">Apiospora aurea</name>
    <dbReference type="NCBI Taxonomy" id="335848"/>
    <lineage>
        <taxon>Eukaryota</taxon>
        <taxon>Fungi</taxon>
        <taxon>Dikarya</taxon>
        <taxon>Ascomycota</taxon>
        <taxon>Pezizomycotina</taxon>
        <taxon>Sordariomycetes</taxon>
        <taxon>Xylariomycetidae</taxon>
        <taxon>Amphisphaeriales</taxon>
        <taxon>Apiosporaceae</taxon>
        <taxon>Apiospora</taxon>
    </lineage>
</organism>
<dbReference type="SUPFAM" id="SSF54373">
    <property type="entry name" value="FAD-linked reductases, C-terminal domain"/>
    <property type="match status" value="1"/>
</dbReference>
<feature type="signal peptide" evidence="7">
    <location>
        <begin position="1"/>
        <end position="17"/>
    </location>
</feature>